<name>A0AAN6YJK9_9PEZI</name>
<dbReference type="Pfam" id="PF05486">
    <property type="entry name" value="SRP9-21"/>
    <property type="match status" value="1"/>
</dbReference>
<proteinExistence type="predicted"/>
<comment type="caution">
    <text evidence="3">The sequence shown here is derived from an EMBL/GenBank/DDBJ whole genome shotgun (WGS) entry which is preliminary data.</text>
</comment>
<keyword evidence="4" id="KW-1185">Reference proteome</keyword>
<feature type="region of interest" description="Disordered" evidence="1">
    <location>
        <begin position="28"/>
        <end position="60"/>
    </location>
</feature>
<evidence type="ECO:0000313" key="4">
    <source>
        <dbReference type="Proteomes" id="UP001301769"/>
    </source>
</evidence>
<evidence type="ECO:0000256" key="1">
    <source>
        <dbReference type="SAM" id="MobiDB-lite"/>
    </source>
</evidence>
<evidence type="ECO:0000259" key="2">
    <source>
        <dbReference type="Pfam" id="PF05486"/>
    </source>
</evidence>
<feature type="compositionally biased region" description="Basic and acidic residues" evidence="1">
    <location>
        <begin position="36"/>
        <end position="48"/>
    </location>
</feature>
<sequence length="164" mass="17014">MPYYTKSEDWLKQSSLLIEARPATTKVTTTYTVKPPRKEDSEDDEKTKPTTTTTTTPKKSYGHLILKTYDPASGTCLKYRTSKAAEVSRLIQMLGTLGKKMAGVPEEDIKDEVMADAPPAAAAVAVEAAAGSGASTPAPGASASAPAPGGGGGGGKGKKKKGKR</sequence>
<accession>A0AAN6YJK9</accession>
<feature type="region of interest" description="Disordered" evidence="1">
    <location>
        <begin position="127"/>
        <end position="164"/>
    </location>
</feature>
<dbReference type="PANTHER" id="PTHR12834">
    <property type="entry name" value="SIGNAL RECOGNITION PARTICLE 9 KDA PROTEIN"/>
    <property type="match status" value="1"/>
</dbReference>
<reference evidence="3" key="2">
    <citation type="submission" date="2023-05" db="EMBL/GenBank/DDBJ databases">
        <authorList>
            <consortium name="Lawrence Berkeley National Laboratory"/>
            <person name="Steindorff A."/>
            <person name="Hensen N."/>
            <person name="Bonometti L."/>
            <person name="Westerberg I."/>
            <person name="Brannstrom I.O."/>
            <person name="Guillou S."/>
            <person name="Cros-Aarteil S."/>
            <person name="Calhoun S."/>
            <person name="Haridas S."/>
            <person name="Kuo A."/>
            <person name="Mondo S."/>
            <person name="Pangilinan J."/>
            <person name="Riley R."/>
            <person name="Labutti K."/>
            <person name="Andreopoulos B."/>
            <person name="Lipzen A."/>
            <person name="Chen C."/>
            <person name="Yanf M."/>
            <person name="Daum C."/>
            <person name="Ng V."/>
            <person name="Clum A."/>
            <person name="Ohm R."/>
            <person name="Martin F."/>
            <person name="Silar P."/>
            <person name="Natvig D."/>
            <person name="Lalanne C."/>
            <person name="Gautier V."/>
            <person name="Ament-Velasquez S.L."/>
            <person name="Kruys A."/>
            <person name="Hutchinson M.I."/>
            <person name="Powell A.J."/>
            <person name="Barry K."/>
            <person name="Miller A.N."/>
            <person name="Grigoriev I.V."/>
            <person name="Debuchy R."/>
            <person name="Gladieux P."/>
            <person name="Thoren M.H."/>
            <person name="Johannesson H."/>
        </authorList>
    </citation>
    <scope>NUCLEOTIDE SEQUENCE</scope>
    <source>
        <strain evidence="3">PSN293</strain>
    </source>
</reference>
<dbReference type="InterPro" id="IPR039432">
    <property type="entry name" value="SRP9_dom"/>
</dbReference>
<feature type="compositionally biased region" description="Low complexity" evidence="1">
    <location>
        <begin position="49"/>
        <end position="59"/>
    </location>
</feature>
<dbReference type="EMBL" id="MU858060">
    <property type="protein sequence ID" value="KAK4217377.1"/>
    <property type="molecule type" value="Genomic_DNA"/>
</dbReference>
<dbReference type="AlphaFoldDB" id="A0AAN6YJK9"/>
<evidence type="ECO:0000313" key="3">
    <source>
        <dbReference type="EMBL" id="KAK4217377.1"/>
    </source>
</evidence>
<organism evidence="3 4">
    <name type="scientific">Rhypophila decipiens</name>
    <dbReference type="NCBI Taxonomy" id="261697"/>
    <lineage>
        <taxon>Eukaryota</taxon>
        <taxon>Fungi</taxon>
        <taxon>Dikarya</taxon>
        <taxon>Ascomycota</taxon>
        <taxon>Pezizomycotina</taxon>
        <taxon>Sordariomycetes</taxon>
        <taxon>Sordariomycetidae</taxon>
        <taxon>Sordariales</taxon>
        <taxon>Naviculisporaceae</taxon>
        <taxon>Rhypophila</taxon>
    </lineage>
</organism>
<gene>
    <name evidence="3" type="ORF">QBC37DRAFT_450337</name>
</gene>
<dbReference type="PANTHER" id="PTHR12834:SF12">
    <property type="entry name" value="SIGNAL RECOGNITION PARTICLE 9 KDA PROTEIN"/>
    <property type="match status" value="1"/>
</dbReference>
<reference evidence="3" key="1">
    <citation type="journal article" date="2023" name="Mol. Phylogenet. Evol.">
        <title>Genome-scale phylogeny and comparative genomics of the fungal order Sordariales.</title>
        <authorList>
            <person name="Hensen N."/>
            <person name="Bonometti L."/>
            <person name="Westerberg I."/>
            <person name="Brannstrom I.O."/>
            <person name="Guillou S."/>
            <person name="Cros-Aarteil S."/>
            <person name="Calhoun S."/>
            <person name="Haridas S."/>
            <person name="Kuo A."/>
            <person name="Mondo S."/>
            <person name="Pangilinan J."/>
            <person name="Riley R."/>
            <person name="LaButti K."/>
            <person name="Andreopoulos B."/>
            <person name="Lipzen A."/>
            <person name="Chen C."/>
            <person name="Yan M."/>
            <person name="Daum C."/>
            <person name="Ng V."/>
            <person name="Clum A."/>
            <person name="Steindorff A."/>
            <person name="Ohm R.A."/>
            <person name="Martin F."/>
            <person name="Silar P."/>
            <person name="Natvig D.O."/>
            <person name="Lalanne C."/>
            <person name="Gautier V."/>
            <person name="Ament-Velasquez S.L."/>
            <person name="Kruys A."/>
            <person name="Hutchinson M.I."/>
            <person name="Powell A.J."/>
            <person name="Barry K."/>
            <person name="Miller A.N."/>
            <person name="Grigoriev I.V."/>
            <person name="Debuchy R."/>
            <person name="Gladieux P."/>
            <person name="Hiltunen Thoren M."/>
            <person name="Johannesson H."/>
        </authorList>
    </citation>
    <scope>NUCLEOTIDE SEQUENCE</scope>
    <source>
        <strain evidence="3">PSN293</strain>
    </source>
</reference>
<dbReference type="GO" id="GO:0005786">
    <property type="term" value="C:signal recognition particle, endoplasmic reticulum targeting"/>
    <property type="evidence" value="ECO:0007669"/>
    <property type="project" value="TreeGrafter"/>
</dbReference>
<dbReference type="InterPro" id="IPR039914">
    <property type="entry name" value="SRP9-like"/>
</dbReference>
<feature type="compositionally biased region" description="Low complexity" evidence="1">
    <location>
        <begin position="127"/>
        <end position="147"/>
    </location>
</feature>
<protein>
    <submittedName>
        <fullName evidence="3">Signal recognition particle 9 kDa protein-domain-containing protein</fullName>
    </submittedName>
</protein>
<feature type="domain" description="SRP9" evidence="2">
    <location>
        <begin position="6"/>
        <end position="101"/>
    </location>
</feature>
<dbReference type="Proteomes" id="UP001301769">
    <property type="component" value="Unassembled WGS sequence"/>
</dbReference>
<dbReference type="GO" id="GO:0006614">
    <property type="term" value="P:SRP-dependent cotranslational protein targeting to membrane"/>
    <property type="evidence" value="ECO:0007669"/>
    <property type="project" value="InterPro"/>
</dbReference>